<dbReference type="PANTHER" id="PTHR45624:SF61">
    <property type="entry name" value="MITOCHONDRIAL BASIC AMINO ACIDS TRANSPORTER"/>
    <property type="match status" value="1"/>
</dbReference>
<evidence type="ECO:0000256" key="1">
    <source>
        <dbReference type="ARBA" id="ARBA00004448"/>
    </source>
</evidence>
<dbReference type="InterPro" id="IPR050567">
    <property type="entry name" value="Mitochondrial_Carrier"/>
</dbReference>
<keyword evidence="10 22" id="KW-0472">Membrane</keyword>
<dbReference type="PANTHER" id="PTHR45624">
    <property type="entry name" value="MITOCHONDRIAL BASIC AMINO ACIDS TRANSPORTER-RELATED"/>
    <property type="match status" value="1"/>
</dbReference>
<reference evidence="25" key="1">
    <citation type="journal article" date="2014" name="BMC Genomics">
        <title>Characterizing the developmental transcriptome of the oriental fruit fly, Bactrocera dorsalis (Diptera: Tephritidae) through comparative genomic analysis with Drosophila melanogaster utilizing modENCODE datasets.</title>
        <authorList>
            <person name="Geib S.M."/>
            <person name="Calla B."/>
            <person name="Hall B."/>
            <person name="Hou S."/>
            <person name="Manoukis N.C."/>
        </authorList>
    </citation>
    <scope>NUCLEOTIDE SEQUENCE</scope>
    <source>
        <strain evidence="25">Punador</strain>
    </source>
</reference>
<name>A0A034W649_BACDO</name>
<evidence type="ECO:0000256" key="22">
    <source>
        <dbReference type="PROSITE-ProRule" id="PRU00282"/>
    </source>
</evidence>
<comment type="catalytic activity">
    <reaction evidence="15">
        <text>L-ornithine(in) + L-arginine(out) = L-ornithine(out) + L-arginine(in)</text>
        <dbReference type="Rhea" id="RHEA:34991"/>
        <dbReference type="ChEBI" id="CHEBI:32682"/>
        <dbReference type="ChEBI" id="CHEBI:46911"/>
    </reaction>
</comment>
<evidence type="ECO:0000256" key="14">
    <source>
        <dbReference type="ARBA" id="ARBA00051045"/>
    </source>
</evidence>
<dbReference type="GO" id="GO:0005289">
    <property type="term" value="F:high-affinity L-arginine transmembrane transporter activity"/>
    <property type="evidence" value="ECO:0007669"/>
    <property type="project" value="TreeGrafter"/>
</dbReference>
<comment type="subcellular location">
    <subcellularLocation>
        <location evidence="1">Mitochondrion inner membrane</location>
        <topology evidence="1">Multi-pass membrane protein</topology>
    </subcellularLocation>
</comment>
<comment type="catalytic activity">
    <reaction evidence="14">
        <text>L-homoarginine(in) + L-arginine(out) = L-homoarginine(out) + L-arginine(in)</text>
        <dbReference type="Rhea" id="RHEA:72799"/>
        <dbReference type="ChEBI" id="CHEBI:32682"/>
        <dbReference type="ChEBI" id="CHEBI:143006"/>
    </reaction>
</comment>
<evidence type="ECO:0000256" key="7">
    <source>
        <dbReference type="ARBA" id="ARBA00022970"/>
    </source>
</evidence>
<comment type="catalytic activity">
    <reaction evidence="13">
        <text>L-histidine(out) + L-arginine(in) = L-histidine(in) + L-arginine(out)</text>
        <dbReference type="Rhea" id="RHEA:71063"/>
        <dbReference type="ChEBI" id="CHEBI:32682"/>
        <dbReference type="ChEBI" id="CHEBI:57595"/>
    </reaction>
</comment>
<dbReference type="GeneID" id="105221793"/>
<comment type="similarity">
    <text evidence="2 23">Belongs to the mitochondrial carrier (TC 2.A.29) family.</text>
</comment>
<sequence>MAFDFVAGCLGGCAGVLVGHPFDTVKVHLQMQDVKNPIYRGTFHCISSLVRTDGVKSLYRGMSSPLMGISVVNAIVFGVYGNVQRQMVDSNSLYSHFIAGCVSGFAQSIVCSPMELAKTRMQLQHMDPKAPQYKSPIECIRHIIQTDGFKGGFRGLGMTALRDVPGFAAYFVSYEWLMSLKEKPSVPHALTAGGLAGIASWLISYPTDVIKTLLQADGMSSAPVYKGAWDCAVRNYNKDGLHFFFRGLNSTIIRAFPANAACFYVVACILGLTKRANLDMELQTTDQLAISRVPISAEMPLSYLHRYDKERHEVREKRYTMVKILQSLGAFNEAVCHSEIEDLAHEFYPENDNDFKYYVFEDERIKIRELCGDND</sequence>
<evidence type="ECO:0000256" key="2">
    <source>
        <dbReference type="ARBA" id="ARBA00006375"/>
    </source>
</evidence>
<feature type="repeat" description="Solcar" evidence="22">
    <location>
        <begin position="91"/>
        <end position="180"/>
    </location>
</feature>
<evidence type="ECO:0000256" key="20">
    <source>
        <dbReference type="ARBA" id="ARBA00079387"/>
    </source>
</evidence>
<dbReference type="Gene3D" id="1.50.40.10">
    <property type="entry name" value="Mitochondrial carrier domain"/>
    <property type="match status" value="1"/>
</dbReference>
<comment type="catalytic activity">
    <reaction evidence="16">
        <text>N(omega)-methyl-L-arginine(in) + L-arginine(out) = N(omega)-methyl-L-arginine(out) + L-arginine(in)</text>
        <dbReference type="Rhea" id="RHEA:72803"/>
        <dbReference type="ChEBI" id="CHEBI:32682"/>
        <dbReference type="ChEBI" id="CHEBI:114953"/>
    </reaction>
</comment>
<dbReference type="SUPFAM" id="SSF103506">
    <property type="entry name" value="Mitochondrial carrier"/>
    <property type="match status" value="1"/>
</dbReference>
<dbReference type="AlphaFoldDB" id="A0A034W649"/>
<evidence type="ECO:0000256" key="8">
    <source>
        <dbReference type="ARBA" id="ARBA00022989"/>
    </source>
</evidence>
<evidence type="ECO:0000256" key="17">
    <source>
        <dbReference type="ARBA" id="ARBA00071763"/>
    </source>
</evidence>
<evidence type="ECO:0000256" key="24">
    <source>
        <dbReference type="SAM" id="Phobius"/>
    </source>
</evidence>
<evidence type="ECO:0000313" key="25">
    <source>
        <dbReference type="EMBL" id="JAC49762.1"/>
    </source>
</evidence>
<keyword evidence="7" id="KW-0029">Amino-acid transport</keyword>
<dbReference type="InterPro" id="IPR018108">
    <property type="entry name" value="MCP_transmembrane"/>
</dbReference>
<dbReference type="RefSeq" id="XP_011197208.2">
    <property type="nucleotide sequence ID" value="XM_011198906.4"/>
</dbReference>
<evidence type="ECO:0000256" key="16">
    <source>
        <dbReference type="ARBA" id="ARBA00052673"/>
    </source>
</evidence>
<dbReference type="OrthoDB" id="193856at2759"/>
<evidence type="ECO:0000256" key="23">
    <source>
        <dbReference type="RuleBase" id="RU000488"/>
    </source>
</evidence>
<protein>
    <recommendedName>
        <fullName evidence="17">Mitochondrial basic amino acids transporter</fullName>
    </recommendedName>
    <alternativeName>
        <fullName evidence="21">Carnitine/acylcarnitine translocase-like</fullName>
    </alternativeName>
    <alternativeName>
        <fullName evidence="20">Mitochondrial carnitine/acylcarnitine carrier protein CACL</fullName>
    </alternativeName>
    <alternativeName>
        <fullName evidence="19">Mitochondrial ornithine transporter 3</fullName>
    </alternativeName>
    <alternativeName>
        <fullName evidence="18">Solute carrier family 25 member 29</fullName>
    </alternativeName>
</protein>
<feature type="repeat" description="Solcar" evidence="22">
    <location>
        <begin position="2"/>
        <end position="86"/>
    </location>
</feature>
<evidence type="ECO:0000256" key="3">
    <source>
        <dbReference type="ARBA" id="ARBA00022448"/>
    </source>
</evidence>
<comment type="catalytic activity">
    <reaction evidence="11">
        <text>L-lysine(out) + L-arginine(in) = L-lysine(in) + L-arginine(out)</text>
        <dbReference type="Rhea" id="RHEA:70827"/>
        <dbReference type="ChEBI" id="CHEBI:32551"/>
        <dbReference type="ChEBI" id="CHEBI:32682"/>
    </reaction>
</comment>
<evidence type="ECO:0000256" key="5">
    <source>
        <dbReference type="ARBA" id="ARBA00022737"/>
    </source>
</evidence>
<evidence type="ECO:0000256" key="21">
    <source>
        <dbReference type="ARBA" id="ARBA00080567"/>
    </source>
</evidence>
<dbReference type="PROSITE" id="PS50920">
    <property type="entry name" value="SOLCAR"/>
    <property type="match status" value="3"/>
</dbReference>
<evidence type="ECO:0000256" key="19">
    <source>
        <dbReference type="ARBA" id="ARBA00078745"/>
    </source>
</evidence>
<proteinExistence type="inferred from homology"/>
<evidence type="ECO:0000256" key="15">
    <source>
        <dbReference type="ARBA" id="ARBA00051921"/>
    </source>
</evidence>
<organism evidence="25">
    <name type="scientific">Bactrocera dorsalis</name>
    <name type="common">Oriental fruit fly</name>
    <name type="synonym">Dacus dorsalis</name>
    <dbReference type="NCBI Taxonomy" id="27457"/>
    <lineage>
        <taxon>Eukaryota</taxon>
        <taxon>Metazoa</taxon>
        <taxon>Ecdysozoa</taxon>
        <taxon>Arthropoda</taxon>
        <taxon>Hexapoda</taxon>
        <taxon>Insecta</taxon>
        <taxon>Pterygota</taxon>
        <taxon>Neoptera</taxon>
        <taxon>Endopterygota</taxon>
        <taxon>Diptera</taxon>
        <taxon>Brachycera</taxon>
        <taxon>Muscomorpha</taxon>
        <taxon>Tephritoidea</taxon>
        <taxon>Tephritidae</taxon>
        <taxon>Bactrocera</taxon>
        <taxon>Bactrocera</taxon>
    </lineage>
</organism>
<evidence type="ECO:0000256" key="10">
    <source>
        <dbReference type="ARBA" id="ARBA00023136"/>
    </source>
</evidence>
<keyword evidence="4 22" id="KW-0812">Transmembrane</keyword>
<keyword evidence="5" id="KW-0677">Repeat</keyword>
<keyword evidence="8 24" id="KW-1133">Transmembrane helix</keyword>
<dbReference type="GO" id="GO:1990575">
    <property type="term" value="P:mitochondrial L-ornithine transmembrane transport"/>
    <property type="evidence" value="ECO:0007669"/>
    <property type="project" value="TreeGrafter"/>
</dbReference>
<comment type="catalytic activity">
    <reaction evidence="12">
        <text>L-histidine(out) = L-histidine(in)</text>
        <dbReference type="Rhea" id="RHEA:72807"/>
        <dbReference type="ChEBI" id="CHEBI:57595"/>
    </reaction>
</comment>
<keyword evidence="6" id="KW-0999">Mitochondrion inner membrane</keyword>
<dbReference type="Pfam" id="PF00153">
    <property type="entry name" value="Mito_carr"/>
    <property type="match status" value="3"/>
</dbReference>
<accession>A0A034W649</accession>
<evidence type="ECO:0000256" key="13">
    <source>
        <dbReference type="ARBA" id="ARBA00050768"/>
    </source>
</evidence>
<dbReference type="GO" id="GO:0005743">
    <property type="term" value="C:mitochondrial inner membrane"/>
    <property type="evidence" value="ECO:0007669"/>
    <property type="project" value="UniProtKB-SubCell"/>
</dbReference>
<keyword evidence="3 23" id="KW-0813">Transport</keyword>
<dbReference type="FunFam" id="1.50.40.10:FF:000037">
    <property type="entry name" value="Solute carrier family 25 member 29"/>
    <property type="match status" value="1"/>
</dbReference>
<evidence type="ECO:0000256" key="18">
    <source>
        <dbReference type="ARBA" id="ARBA00076491"/>
    </source>
</evidence>
<keyword evidence="9" id="KW-0496">Mitochondrion</keyword>
<evidence type="ECO:0000256" key="9">
    <source>
        <dbReference type="ARBA" id="ARBA00023128"/>
    </source>
</evidence>
<evidence type="ECO:0000256" key="6">
    <source>
        <dbReference type="ARBA" id="ARBA00022792"/>
    </source>
</evidence>
<gene>
    <name evidence="25" type="primary">MCATL</name>
</gene>
<evidence type="ECO:0000256" key="12">
    <source>
        <dbReference type="ARBA" id="ARBA00050592"/>
    </source>
</evidence>
<evidence type="ECO:0000256" key="11">
    <source>
        <dbReference type="ARBA" id="ARBA00049090"/>
    </source>
</evidence>
<feature type="repeat" description="Solcar" evidence="22">
    <location>
        <begin position="184"/>
        <end position="272"/>
    </location>
</feature>
<dbReference type="EMBL" id="GAKP01009190">
    <property type="protein sequence ID" value="JAC49762.1"/>
    <property type="molecule type" value="Transcribed_RNA"/>
</dbReference>
<dbReference type="InterPro" id="IPR002067">
    <property type="entry name" value="MCP"/>
</dbReference>
<dbReference type="InterPro" id="IPR023395">
    <property type="entry name" value="MCP_dom_sf"/>
</dbReference>
<feature type="transmembrane region" description="Helical" evidence="24">
    <location>
        <begin position="252"/>
        <end position="272"/>
    </location>
</feature>
<dbReference type="PRINTS" id="PR00926">
    <property type="entry name" value="MITOCARRIER"/>
</dbReference>
<evidence type="ECO:0000256" key="4">
    <source>
        <dbReference type="ARBA" id="ARBA00022692"/>
    </source>
</evidence>